<dbReference type="InterPro" id="IPR011005">
    <property type="entry name" value="Dihydropteroate_synth-like_sf"/>
</dbReference>
<keyword evidence="13" id="KW-0511">Multifunctional enzyme</keyword>
<dbReference type="NCBIfam" id="TIGR01498">
    <property type="entry name" value="folK"/>
    <property type="match status" value="1"/>
</dbReference>
<evidence type="ECO:0000256" key="5">
    <source>
        <dbReference type="ARBA" id="ARBA00009951"/>
    </source>
</evidence>
<comment type="catalytic activity">
    <reaction evidence="1">
        <text>(7,8-dihydropterin-6-yl)methyl diphosphate + 4-aminobenzoate = 7,8-dihydropteroate + diphosphate</text>
        <dbReference type="Rhea" id="RHEA:19949"/>
        <dbReference type="ChEBI" id="CHEBI:17836"/>
        <dbReference type="ChEBI" id="CHEBI:17839"/>
        <dbReference type="ChEBI" id="CHEBI:33019"/>
        <dbReference type="ChEBI" id="CHEBI:72950"/>
        <dbReference type="EC" id="2.5.1.15"/>
    </reaction>
</comment>
<comment type="pathway">
    <text evidence="4">Cofactor biosynthesis; tetrahydrofolate biosynthesis; 2-amino-4-hydroxy-6-hydroxymethyl-7,8-dihydropteridine diphosphate from 7,8-dihydroneopterin triphosphate: step 4/4.</text>
</comment>
<dbReference type="PANTHER" id="PTHR20941">
    <property type="entry name" value="FOLATE SYNTHESIS PROTEINS"/>
    <property type="match status" value="1"/>
</dbReference>
<dbReference type="STRING" id="1806891.Cs308_0390"/>
<dbReference type="GO" id="GO:0016301">
    <property type="term" value="F:kinase activity"/>
    <property type="evidence" value="ECO:0007669"/>
    <property type="project" value="UniProtKB-KW"/>
</dbReference>
<dbReference type="PANTHER" id="PTHR20941:SF1">
    <property type="entry name" value="FOLIC ACID SYNTHESIS PROTEIN FOL1"/>
    <property type="match status" value="1"/>
</dbReference>
<dbReference type="PROSITE" id="PS00792">
    <property type="entry name" value="DHPS_1"/>
    <property type="match status" value="1"/>
</dbReference>
<dbReference type="Gene3D" id="3.20.20.20">
    <property type="entry name" value="Dihydropteroate synthase-like"/>
    <property type="match status" value="1"/>
</dbReference>
<dbReference type="GO" id="GO:0046654">
    <property type="term" value="P:tetrahydrofolate biosynthetic process"/>
    <property type="evidence" value="ECO:0007669"/>
    <property type="project" value="UniProtKB-UniPathway"/>
</dbReference>
<sequence>MSKSSFVCLGLGSNLGYRFKNLQQAHALLKEKGITELRSSVILETKALLLPESPKEWDLPFFNSVLVGRTILSPQELLVIIKQVEKAVGREESTLPWSPRVLDVDILLYGEEDFHYQNGQEYIPHRSLLDRPFLISLIASLCPYRKFCCPHSPYDTMTFAELAYHFPCPSGSILRSLLPSSLLMGIVNITDNSMSDGGQFLDPENAVTYAEQLFVQGAAIIDFGAQATNPGLQCLLSMEQEWARLEPVLKLLSERWSGNMQYPEISLDTFYPEIIARAMNIYPIHWINDVSGNPQKMAQLAKDFGLSLVMTHSCSIPADSRKILSFSNPSSQQILEWAEHQLEACVGLGLEVDQIIFDPGIGYGKSAMQSLTILNEVKKFQDLGCALLVGHSRKSFLLMLSSYDPKDRDWETVGISILLQKQGVDYLRVHNIEAHHRVLTAATCNGVPV</sequence>
<dbReference type="GO" id="GO:0005524">
    <property type="term" value="F:ATP binding"/>
    <property type="evidence" value="ECO:0007669"/>
    <property type="project" value="UniProtKB-KW"/>
</dbReference>
<protein>
    <submittedName>
        <fullName evidence="15">2-amino-4-hydroxy-6-hydroxymethyldihydropteridine pyrophosphokinase</fullName>
    </submittedName>
</protein>
<dbReference type="AlphaFoldDB" id="A0A1A9HVX3"/>
<evidence type="ECO:0000256" key="4">
    <source>
        <dbReference type="ARBA" id="ARBA00005051"/>
    </source>
</evidence>
<dbReference type="NCBIfam" id="TIGR01496">
    <property type="entry name" value="DHPS"/>
    <property type="match status" value="1"/>
</dbReference>
<dbReference type="RefSeq" id="WP_066481907.1">
    <property type="nucleotide sequence ID" value="NZ_CP014639.1"/>
</dbReference>
<dbReference type="SUPFAM" id="SSF55083">
    <property type="entry name" value="6-hydroxymethyl-7,8-dihydropterin pyrophosphokinase, HPPK"/>
    <property type="match status" value="1"/>
</dbReference>
<keyword evidence="10" id="KW-0067">ATP-binding</keyword>
<dbReference type="GO" id="GO:0005829">
    <property type="term" value="C:cytosol"/>
    <property type="evidence" value="ECO:0007669"/>
    <property type="project" value="TreeGrafter"/>
</dbReference>
<dbReference type="GO" id="GO:0004156">
    <property type="term" value="F:dihydropteroate synthase activity"/>
    <property type="evidence" value="ECO:0007669"/>
    <property type="project" value="UniProtKB-EC"/>
</dbReference>
<dbReference type="UniPathway" id="UPA00077">
    <property type="reaction ID" value="UER00155"/>
</dbReference>
<dbReference type="InterPro" id="IPR035907">
    <property type="entry name" value="Hppk_sf"/>
</dbReference>
<keyword evidence="7" id="KW-0479">Metal-binding</keyword>
<evidence type="ECO:0000313" key="16">
    <source>
        <dbReference type="Proteomes" id="UP000078162"/>
    </source>
</evidence>
<dbReference type="Pfam" id="PF00809">
    <property type="entry name" value="Pterin_bind"/>
    <property type="match status" value="1"/>
</dbReference>
<evidence type="ECO:0000256" key="10">
    <source>
        <dbReference type="ARBA" id="ARBA00022840"/>
    </source>
</evidence>
<dbReference type="OrthoDB" id="9811744at2"/>
<evidence type="ECO:0000256" key="6">
    <source>
        <dbReference type="ARBA" id="ARBA00022679"/>
    </source>
</evidence>
<dbReference type="PROSITE" id="PS00793">
    <property type="entry name" value="DHPS_2"/>
    <property type="match status" value="1"/>
</dbReference>
<dbReference type="GO" id="GO:0046656">
    <property type="term" value="P:folic acid biosynthetic process"/>
    <property type="evidence" value="ECO:0007669"/>
    <property type="project" value="UniProtKB-KW"/>
</dbReference>
<dbReference type="PATRIC" id="fig|1806891.3.peg.381"/>
<evidence type="ECO:0000259" key="14">
    <source>
        <dbReference type="PROSITE" id="PS50972"/>
    </source>
</evidence>
<dbReference type="EMBL" id="CP014639">
    <property type="protein sequence ID" value="ANH78561.1"/>
    <property type="molecule type" value="Genomic_DNA"/>
</dbReference>
<evidence type="ECO:0000313" key="15">
    <source>
        <dbReference type="EMBL" id="ANH78561.1"/>
    </source>
</evidence>
<dbReference type="InterPro" id="IPR045031">
    <property type="entry name" value="DHP_synth-like"/>
</dbReference>
<dbReference type="GO" id="GO:0003848">
    <property type="term" value="F:2-amino-4-hydroxy-6-hydroxymethyldihydropteridine diphosphokinase activity"/>
    <property type="evidence" value="ECO:0007669"/>
    <property type="project" value="InterPro"/>
</dbReference>
<dbReference type="Proteomes" id="UP000078162">
    <property type="component" value="Chromosome"/>
</dbReference>
<dbReference type="Pfam" id="PF01288">
    <property type="entry name" value="HPPK"/>
    <property type="match status" value="1"/>
</dbReference>
<dbReference type="KEGG" id="csaz:Cs308_0390"/>
<keyword evidence="8" id="KW-0547">Nucleotide-binding</keyword>
<dbReference type="CDD" id="cd00739">
    <property type="entry name" value="DHPS"/>
    <property type="match status" value="1"/>
</dbReference>
<evidence type="ECO:0000256" key="12">
    <source>
        <dbReference type="ARBA" id="ARBA00022909"/>
    </source>
</evidence>
<evidence type="ECO:0000256" key="11">
    <source>
        <dbReference type="ARBA" id="ARBA00022842"/>
    </source>
</evidence>
<dbReference type="Gene3D" id="3.30.70.560">
    <property type="entry name" value="7,8-Dihydro-6-hydroxymethylpterin-pyrophosphokinase HPPK"/>
    <property type="match status" value="1"/>
</dbReference>
<dbReference type="InterPro" id="IPR006390">
    <property type="entry name" value="DHP_synth_dom"/>
</dbReference>
<evidence type="ECO:0000256" key="3">
    <source>
        <dbReference type="ARBA" id="ARBA00004763"/>
    </source>
</evidence>
<evidence type="ECO:0000256" key="7">
    <source>
        <dbReference type="ARBA" id="ARBA00022723"/>
    </source>
</evidence>
<keyword evidence="16" id="KW-1185">Reference proteome</keyword>
<keyword evidence="12" id="KW-0289">Folate biosynthesis</keyword>
<dbReference type="GO" id="GO:0046872">
    <property type="term" value="F:metal ion binding"/>
    <property type="evidence" value="ECO:0007669"/>
    <property type="project" value="UniProtKB-KW"/>
</dbReference>
<comment type="cofactor">
    <cofactor evidence="2">
        <name>Mg(2+)</name>
        <dbReference type="ChEBI" id="CHEBI:18420"/>
    </cofactor>
</comment>
<keyword evidence="6" id="KW-0808">Transferase</keyword>
<dbReference type="InterPro" id="IPR000489">
    <property type="entry name" value="Pterin-binding_dom"/>
</dbReference>
<comment type="similarity">
    <text evidence="5">In the C-terminal section; belongs to the DHPS family.</text>
</comment>
<evidence type="ECO:0000256" key="9">
    <source>
        <dbReference type="ARBA" id="ARBA00022777"/>
    </source>
</evidence>
<dbReference type="PROSITE" id="PS50972">
    <property type="entry name" value="PTERIN_BINDING"/>
    <property type="match status" value="1"/>
</dbReference>
<accession>A0A1A9HVX3</accession>
<dbReference type="SUPFAM" id="SSF51717">
    <property type="entry name" value="Dihydropteroate synthetase-like"/>
    <property type="match status" value="1"/>
</dbReference>
<comment type="pathway">
    <text evidence="3">Cofactor biosynthesis; tetrahydrofolate biosynthesis; 7,8-dihydrofolate from 2-amino-4-hydroxy-6-hydroxymethyl-7,8-dihydropteridine diphosphate and 4-aminobenzoate: step 1/2.</text>
</comment>
<dbReference type="InterPro" id="IPR000550">
    <property type="entry name" value="Hppk"/>
</dbReference>
<organism evidence="15 16">
    <name type="scientific">Candidatus Chlamydia sanziniae</name>
    <dbReference type="NCBI Taxonomy" id="1806891"/>
    <lineage>
        <taxon>Bacteria</taxon>
        <taxon>Pseudomonadati</taxon>
        <taxon>Chlamydiota</taxon>
        <taxon>Chlamydiia</taxon>
        <taxon>Chlamydiales</taxon>
        <taxon>Chlamydiaceae</taxon>
        <taxon>Chlamydia/Chlamydophila group</taxon>
        <taxon>Chlamydia</taxon>
    </lineage>
</organism>
<evidence type="ECO:0000256" key="13">
    <source>
        <dbReference type="ARBA" id="ARBA00023268"/>
    </source>
</evidence>
<evidence type="ECO:0000256" key="2">
    <source>
        <dbReference type="ARBA" id="ARBA00001946"/>
    </source>
</evidence>
<evidence type="ECO:0000256" key="8">
    <source>
        <dbReference type="ARBA" id="ARBA00022741"/>
    </source>
</evidence>
<name>A0A1A9HVX3_9CHLA</name>
<feature type="domain" description="Pterin-binding" evidence="14">
    <location>
        <begin position="181"/>
        <end position="440"/>
    </location>
</feature>
<keyword evidence="11" id="KW-0460">Magnesium</keyword>
<dbReference type="CDD" id="cd00483">
    <property type="entry name" value="HPPK"/>
    <property type="match status" value="1"/>
</dbReference>
<reference evidence="15 16" key="1">
    <citation type="submission" date="2016-03" db="EMBL/GenBank/DDBJ databases">
        <title>Culture-independent genomics supports pathogen discovery for uncultivable bacteria within the genus Chlamydia.</title>
        <authorList>
            <person name="Taylor-Brown A."/>
            <person name="Bachmann N.L."/>
            <person name="Borel N."/>
            <person name="Polkinghorne A."/>
        </authorList>
    </citation>
    <scope>NUCLEOTIDE SEQUENCE [LARGE SCALE GENOMIC DNA]</scope>
    <source>
        <strain evidence="15 16">2742-308</strain>
    </source>
</reference>
<proteinExistence type="inferred from homology"/>
<evidence type="ECO:0000256" key="1">
    <source>
        <dbReference type="ARBA" id="ARBA00000012"/>
    </source>
</evidence>
<keyword evidence="9 15" id="KW-0418">Kinase</keyword>
<gene>
    <name evidence="15" type="ORF">Cs308_0390</name>
</gene>